<dbReference type="InParanoid" id="E8R2A3"/>
<dbReference type="EMBL" id="CP002353">
    <property type="protein sequence ID" value="ADV63533.1"/>
    <property type="molecule type" value="Genomic_DNA"/>
</dbReference>
<reference evidence="1 2" key="2">
    <citation type="journal article" date="2011" name="Stand. Genomic Sci.">
        <title>Complete genome sequence of Isosphaera pallida type strain (IS1B).</title>
        <authorList>
            <consortium name="US DOE Joint Genome Institute (JGI-PGF)"/>
            <person name="Goker M."/>
            <person name="Cleland D."/>
            <person name="Saunders E."/>
            <person name="Lapidus A."/>
            <person name="Nolan M."/>
            <person name="Lucas S."/>
            <person name="Hammon N."/>
            <person name="Deshpande S."/>
            <person name="Cheng J.F."/>
            <person name="Tapia R."/>
            <person name="Han C."/>
            <person name="Goodwin L."/>
            <person name="Pitluck S."/>
            <person name="Liolios K."/>
            <person name="Pagani I."/>
            <person name="Ivanova N."/>
            <person name="Mavromatis K."/>
            <person name="Pati A."/>
            <person name="Chen A."/>
            <person name="Palaniappan K."/>
            <person name="Land M."/>
            <person name="Hauser L."/>
            <person name="Chang Y.J."/>
            <person name="Jeffries C.D."/>
            <person name="Detter J.C."/>
            <person name="Beck B."/>
            <person name="Woyke T."/>
            <person name="Bristow J."/>
            <person name="Eisen J.A."/>
            <person name="Markowitz V."/>
            <person name="Hugenholtz P."/>
            <person name="Kyrpides N.C."/>
            <person name="Klenk H.P."/>
        </authorList>
    </citation>
    <scope>NUCLEOTIDE SEQUENCE [LARGE SCALE GENOMIC DNA]</scope>
    <source>
        <strain evidence="2">ATCC 43644 / DSM 9630 / IS1B</strain>
    </source>
</reference>
<evidence type="ECO:0000313" key="1">
    <source>
        <dbReference type="EMBL" id="ADV63533.1"/>
    </source>
</evidence>
<dbReference type="KEGG" id="ipa:Isop_2968"/>
<dbReference type="RefSeq" id="WP_013565821.1">
    <property type="nucleotide sequence ID" value="NC_014962.1"/>
</dbReference>
<dbReference type="Proteomes" id="UP000008631">
    <property type="component" value="Chromosome"/>
</dbReference>
<evidence type="ECO:0008006" key="3">
    <source>
        <dbReference type="Google" id="ProtNLM"/>
    </source>
</evidence>
<proteinExistence type="predicted"/>
<dbReference type="eggNOG" id="ENOG502ZP6D">
    <property type="taxonomic scope" value="Bacteria"/>
</dbReference>
<name>E8R2A3_ISOPI</name>
<dbReference type="InterPro" id="IPR021787">
    <property type="entry name" value="DUF3352"/>
</dbReference>
<gene>
    <name evidence="1" type="ordered locus">Isop_2968</name>
</gene>
<dbReference type="Pfam" id="PF11832">
    <property type="entry name" value="DUF3352"/>
    <property type="match status" value="2"/>
</dbReference>
<evidence type="ECO:0000313" key="2">
    <source>
        <dbReference type="Proteomes" id="UP000008631"/>
    </source>
</evidence>
<protein>
    <recommendedName>
        <fullName evidence="3">DUF3352 domain-containing protein</fullName>
    </recommendedName>
</protein>
<dbReference type="HOGENOM" id="CLU_453214_0_0_0"/>
<reference key="1">
    <citation type="submission" date="2010-11" db="EMBL/GenBank/DDBJ databases">
        <title>The complete sequence of chromosome of Isophaera pallida ATCC 43644.</title>
        <authorList>
            <consortium name="US DOE Joint Genome Institute (JGI-PGF)"/>
            <person name="Lucas S."/>
            <person name="Copeland A."/>
            <person name="Lapidus A."/>
            <person name="Bruce D."/>
            <person name="Goodwin L."/>
            <person name="Pitluck S."/>
            <person name="Kyrpides N."/>
            <person name="Mavromatis K."/>
            <person name="Pagani I."/>
            <person name="Ivanova N."/>
            <person name="Saunders E."/>
            <person name="Brettin T."/>
            <person name="Detter J.C."/>
            <person name="Han C."/>
            <person name="Tapia R."/>
            <person name="Land M."/>
            <person name="Hauser L."/>
            <person name="Markowitz V."/>
            <person name="Cheng J.-F."/>
            <person name="Hugenholtz P."/>
            <person name="Woyke T."/>
            <person name="Wu D."/>
            <person name="Eisen J.A."/>
        </authorList>
    </citation>
    <scope>NUCLEOTIDE SEQUENCE</scope>
    <source>
        <strain>ATCC 43644</strain>
    </source>
</reference>
<sequence length="581" mass="62831">MIEPLRSVRRMLAPLALVGTLVVAGVLPTARAQTPLSETLPDSTLAYVEIAHFAQLREKFDQTQFGQMLKDEAMKPLIEEIESKLAEGNNEVKAELGFSLSEILDIPQGRIAVGVVPTPGANPPVKVIVSADAGKNDAKMAELMDRITKLAGDKGNAKVSTEEFNGRKLTVIQPNEGPAIVWSASNGIYTITLGVDAMQDAIKNADGRPDSLAKSDLFNKCVQKLGNTQTFFFLNLNAAVQLALENAPGGDQQIGPIIQALGVNNIKAFCGAINFADGRYDSQQTLFLLTPRPAQGIMRLFQMPQTASEPEAWVPANVASYSSLNWDFAEFYSGLEDIINMFAPGTLGVIEQQLAGAGEPISFQKDIFGLLANRISFATTTGTPGKPETQMTLVGVQLKDGKAFRATLNKLFTLAGAQPETRRFEGEEILEFPLPDLPNADQLGVGDRIGLVIRDDVMLFSTDPATLEQVIRGGQDRLADSDGFKAVRSMMPNNVSFISYTDAVAGAQSAYEMFKSGGLDEAFDQARAMGADLPRINDLFDTSKIPPFEVFKKYITPAGGYWIMDEDGLSMISFSARSARP</sequence>
<dbReference type="AlphaFoldDB" id="E8R2A3"/>
<accession>E8R2A3</accession>
<dbReference type="STRING" id="575540.Isop_2968"/>
<keyword evidence="2" id="KW-1185">Reference proteome</keyword>
<organism evidence="1 2">
    <name type="scientific">Isosphaera pallida (strain ATCC 43644 / DSM 9630 / IS1B)</name>
    <dbReference type="NCBI Taxonomy" id="575540"/>
    <lineage>
        <taxon>Bacteria</taxon>
        <taxon>Pseudomonadati</taxon>
        <taxon>Planctomycetota</taxon>
        <taxon>Planctomycetia</taxon>
        <taxon>Isosphaerales</taxon>
        <taxon>Isosphaeraceae</taxon>
        <taxon>Isosphaera</taxon>
    </lineage>
</organism>